<proteinExistence type="predicted"/>
<sequence length="197" mass="21261">MRRLSAFSWIPILAIIAGLGFMLDPAQSQPTSDDDLAAQAGYVDFSGIDSWFDAEASTEVDIRGPLVNLVAQAAESSDPDFASMMGDVVAIQVRGYPLPEDRVKDIRSRTNQLAQSLEDSGWSRVIYVREEGEQVSIYIQKSGDRIAGLTLLSTKPGKESVYVNIVGSLSPDQIAALGRGLNVSALEQVDVSRNSPN</sequence>
<comment type="caution">
    <text evidence="1">The sequence shown here is derived from an EMBL/GenBank/DDBJ whole genome shotgun (WGS) entry which is preliminary data.</text>
</comment>
<accession>A0A2A8CX35</accession>
<reference evidence="1 2" key="1">
    <citation type="submission" date="2017-10" db="EMBL/GenBank/DDBJ databases">
        <title>Draft genome of Longibacter Salinarum.</title>
        <authorList>
            <person name="Goh K.M."/>
            <person name="Shamsir M.S."/>
            <person name="Lim S.W."/>
        </authorList>
    </citation>
    <scope>NUCLEOTIDE SEQUENCE [LARGE SCALE GENOMIC DNA]</scope>
    <source>
        <strain evidence="1 2">KCTC 52045</strain>
    </source>
</reference>
<dbReference type="AlphaFoldDB" id="A0A2A8CX35"/>
<name>A0A2A8CX35_9BACT</name>
<dbReference type="RefSeq" id="WP_098076534.1">
    <property type="nucleotide sequence ID" value="NZ_PDEQ01000006.1"/>
</dbReference>
<evidence type="ECO:0000313" key="1">
    <source>
        <dbReference type="EMBL" id="PEN12948.1"/>
    </source>
</evidence>
<dbReference type="Pfam" id="PF14060">
    <property type="entry name" value="DUF4252"/>
    <property type="match status" value="1"/>
</dbReference>
<keyword evidence="2" id="KW-1185">Reference proteome</keyword>
<dbReference type="OrthoDB" id="123183at2"/>
<evidence type="ECO:0000313" key="2">
    <source>
        <dbReference type="Proteomes" id="UP000220102"/>
    </source>
</evidence>
<dbReference type="Proteomes" id="UP000220102">
    <property type="component" value="Unassembled WGS sequence"/>
</dbReference>
<organism evidence="1 2">
    <name type="scientific">Longibacter salinarum</name>
    <dbReference type="NCBI Taxonomy" id="1850348"/>
    <lineage>
        <taxon>Bacteria</taxon>
        <taxon>Pseudomonadati</taxon>
        <taxon>Rhodothermota</taxon>
        <taxon>Rhodothermia</taxon>
        <taxon>Rhodothermales</taxon>
        <taxon>Salisaetaceae</taxon>
        <taxon>Longibacter</taxon>
    </lineage>
</organism>
<dbReference type="InterPro" id="IPR025348">
    <property type="entry name" value="DUF4252"/>
</dbReference>
<protein>
    <recommendedName>
        <fullName evidence="3">DUF4252 domain-containing protein</fullName>
    </recommendedName>
</protein>
<dbReference type="EMBL" id="PDEQ01000006">
    <property type="protein sequence ID" value="PEN12948.1"/>
    <property type="molecule type" value="Genomic_DNA"/>
</dbReference>
<gene>
    <name evidence="1" type="ORF">CRI94_13190</name>
</gene>
<evidence type="ECO:0008006" key="3">
    <source>
        <dbReference type="Google" id="ProtNLM"/>
    </source>
</evidence>